<dbReference type="OrthoDB" id="9808429at2"/>
<dbReference type="NCBIfam" id="TIGR02799">
    <property type="entry name" value="thio_ybgC"/>
    <property type="match status" value="1"/>
</dbReference>
<keyword evidence="4" id="KW-1185">Reference proteome</keyword>
<reference evidence="3 4" key="1">
    <citation type="submission" date="2017-06" db="EMBL/GenBank/DDBJ databases">
        <authorList>
            <person name="Kim H.J."/>
            <person name="Triplett B.A."/>
        </authorList>
    </citation>
    <scope>NUCLEOTIDE SEQUENCE [LARGE SCALE GENOMIC DNA]</scope>
    <source>
        <strain evidence="3 4">B29T1</strain>
    </source>
</reference>
<gene>
    <name evidence="3" type="ORF">SAMN07250955_103178</name>
</gene>
<dbReference type="Pfam" id="PF13279">
    <property type="entry name" value="4HBT_2"/>
    <property type="match status" value="1"/>
</dbReference>
<dbReference type="InterPro" id="IPR008272">
    <property type="entry name" value="HB-CoA_thioesterase_AS"/>
</dbReference>
<dbReference type="InterPro" id="IPR029069">
    <property type="entry name" value="HotDog_dom_sf"/>
</dbReference>
<dbReference type="EMBL" id="FYEH01000003">
    <property type="protein sequence ID" value="SNB62755.1"/>
    <property type="molecule type" value="Genomic_DNA"/>
</dbReference>
<organism evidence="3 4">
    <name type="scientific">Arboricoccus pini</name>
    <dbReference type="NCBI Taxonomy" id="1963835"/>
    <lineage>
        <taxon>Bacteria</taxon>
        <taxon>Pseudomonadati</taxon>
        <taxon>Pseudomonadota</taxon>
        <taxon>Alphaproteobacteria</taxon>
        <taxon>Geminicoccales</taxon>
        <taxon>Geminicoccaceae</taxon>
        <taxon>Arboricoccus</taxon>
    </lineage>
</organism>
<dbReference type="Gene3D" id="3.10.129.10">
    <property type="entry name" value="Hotdog Thioesterase"/>
    <property type="match status" value="1"/>
</dbReference>
<dbReference type="InterPro" id="IPR006684">
    <property type="entry name" value="YbgC/YbaW"/>
</dbReference>
<dbReference type="PANTHER" id="PTHR31793">
    <property type="entry name" value="4-HYDROXYBENZOYL-COA THIOESTERASE FAMILY MEMBER"/>
    <property type="match status" value="1"/>
</dbReference>
<evidence type="ECO:0000313" key="4">
    <source>
        <dbReference type="Proteomes" id="UP000197065"/>
    </source>
</evidence>
<dbReference type="InterPro" id="IPR014166">
    <property type="entry name" value="Tol-Pal_acyl-CoA_thioesterase"/>
</dbReference>
<evidence type="ECO:0000256" key="1">
    <source>
        <dbReference type="ARBA" id="ARBA00005953"/>
    </source>
</evidence>
<proteinExistence type="inferred from homology"/>
<name>A0A212QTH1_9PROT</name>
<dbReference type="PROSITE" id="PS01328">
    <property type="entry name" value="4HBCOA_THIOESTERASE"/>
    <property type="match status" value="1"/>
</dbReference>
<sequence>MPDRVIHRLEVRVYYEDTDAGGIVYHASYLRFAERARTEFLRSLGMDHAKLLADYGGFFVVTRIEIDFRRPGLLDDILEVETGIASTTKARLSMLQTIRRDHDVLAEMQVTLAFLSRKHRPLRLPNLEAPTAPQ</sequence>
<dbReference type="AlphaFoldDB" id="A0A212QTH1"/>
<dbReference type="PIRSF" id="PIRSF003230">
    <property type="entry name" value="YbgC"/>
    <property type="match status" value="1"/>
</dbReference>
<dbReference type="InterPro" id="IPR050563">
    <property type="entry name" value="4-hydroxybenzoyl-CoA_TE"/>
</dbReference>
<keyword evidence="2 3" id="KW-0378">Hydrolase</keyword>
<accession>A0A212QTH1</accession>
<comment type="similarity">
    <text evidence="1">Belongs to the 4-hydroxybenzoyl-CoA thioesterase family.</text>
</comment>
<protein>
    <submittedName>
        <fullName evidence="3">Acyl-CoA thioester hydrolase</fullName>
    </submittedName>
</protein>
<dbReference type="CDD" id="cd00586">
    <property type="entry name" value="4HBT"/>
    <property type="match status" value="1"/>
</dbReference>
<dbReference type="Proteomes" id="UP000197065">
    <property type="component" value="Unassembled WGS sequence"/>
</dbReference>
<dbReference type="GO" id="GO:0047617">
    <property type="term" value="F:fatty acyl-CoA hydrolase activity"/>
    <property type="evidence" value="ECO:0007669"/>
    <property type="project" value="TreeGrafter"/>
</dbReference>
<evidence type="ECO:0000313" key="3">
    <source>
        <dbReference type="EMBL" id="SNB62755.1"/>
    </source>
</evidence>
<dbReference type="PANTHER" id="PTHR31793:SF37">
    <property type="entry name" value="ACYL-COA THIOESTER HYDROLASE YBGC"/>
    <property type="match status" value="1"/>
</dbReference>
<dbReference type="NCBIfam" id="TIGR00051">
    <property type="entry name" value="YbgC/FadM family acyl-CoA thioesterase"/>
    <property type="match status" value="1"/>
</dbReference>
<dbReference type="FunFam" id="3.10.129.10:FF:000004">
    <property type="entry name" value="Tol-pal system-associated acyl-CoA thioesterase"/>
    <property type="match status" value="1"/>
</dbReference>
<dbReference type="SUPFAM" id="SSF54637">
    <property type="entry name" value="Thioesterase/thiol ester dehydrase-isomerase"/>
    <property type="match status" value="1"/>
</dbReference>
<evidence type="ECO:0000256" key="2">
    <source>
        <dbReference type="ARBA" id="ARBA00022801"/>
    </source>
</evidence>
<dbReference type="RefSeq" id="WP_088560413.1">
    <property type="nucleotide sequence ID" value="NZ_FYEH01000003.1"/>
</dbReference>